<feature type="region of interest" description="Disordered" evidence="1">
    <location>
        <begin position="1"/>
        <end position="36"/>
    </location>
</feature>
<gene>
    <name evidence="3" type="ORF">SAMN06296028_10829</name>
</gene>
<keyword evidence="2" id="KW-1133">Transmembrane helix</keyword>
<evidence type="ECO:0000313" key="4">
    <source>
        <dbReference type="Proteomes" id="UP000192929"/>
    </source>
</evidence>
<keyword evidence="2" id="KW-0472">Membrane</keyword>
<dbReference type="GO" id="GO:0015558">
    <property type="term" value="F:secondary active p-aminobenzoyl-glutamate transmembrane transporter activity"/>
    <property type="evidence" value="ECO:0007669"/>
    <property type="project" value="InterPro"/>
</dbReference>
<evidence type="ECO:0000313" key="3">
    <source>
        <dbReference type="EMBL" id="SMF07900.1"/>
    </source>
</evidence>
<dbReference type="GO" id="GO:1902604">
    <property type="term" value="P:p-aminobenzoyl-glutamate transmembrane transport"/>
    <property type="evidence" value="ECO:0007669"/>
    <property type="project" value="InterPro"/>
</dbReference>
<feature type="transmembrane region" description="Helical" evidence="2">
    <location>
        <begin position="114"/>
        <end position="133"/>
    </location>
</feature>
<feature type="transmembrane region" description="Helical" evidence="2">
    <location>
        <begin position="312"/>
        <end position="334"/>
    </location>
</feature>
<dbReference type="Pfam" id="PF03806">
    <property type="entry name" value="ABG_transport"/>
    <property type="match status" value="1"/>
</dbReference>
<proteinExistence type="predicted"/>
<feature type="transmembrane region" description="Helical" evidence="2">
    <location>
        <begin position="240"/>
        <end position="261"/>
    </location>
</feature>
<feature type="transmembrane region" description="Helical" evidence="2">
    <location>
        <begin position="524"/>
        <end position="545"/>
    </location>
</feature>
<evidence type="ECO:0000256" key="1">
    <source>
        <dbReference type="SAM" id="MobiDB-lite"/>
    </source>
</evidence>
<feature type="transmembrane region" description="Helical" evidence="2">
    <location>
        <begin position="432"/>
        <end position="452"/>
    </location>
</feature>
<dbReference type="RefSeq" id="WP_085106843.1">
    <property type="nucleotide sequence ID" value="NZ_FXAC01000008.1"/>
</dbReference>
<keyword evidence="2" id="KW-0812">Transmembrane</keyword>
<name>A0A1X7D3F3_9MICC</name>
<dbReference type="PANTHER" id="PTHR30282:SF0">
    <property type="entry name" value="P-AMINOBENZOYL-GLUTAMATE TRANSPORT PROTEIN"/>
    <property type="match status" value="1"/>
</dbReference>
<dbReference type="EMBL" id="FXAC01000008">
    <property type="protein sequence ID" value="SMF07900.1"/>
    <property type="molecule type" value="Genomic_DNA"/>
</dbReference>
<organism evidence="3 4">
    <name type="scientific">Kocuria marina subsp. indica</name>
    <dbReference type="NCBI Taxonomy" id="1049583"/>
    <lineage>
        <taxon>Bacteria</taxon>
        <taxon>Bacillati</taxon>
        <taxon>Actinomycetota</taxon>
        <taxon>Actinomycetes</taxon>
        <taxon>Micrococcales</taxon>
        <taxon>Micrococcaceae</taxon>
        <taxon>Kocuria</taxon>
    </lineage>
</organism>
<feature type="transmembrane region" description="Helical" evidence="2">
    <location>
        <begin position="346"/>
        <end position="372"/>
    </location>
</feature>
<sequence length="556" mass="57453">MTDPSFTVHAAAGSSPALGPGRDPAPGGRPPSGTSGRDGALLRFLNGVEWVGNKLPHPFWLFVILAGLVAVLSAVLATAGVTAQNPATGDVETVHNLLTSEGLQAMVGDAVENFASFPPLGVVITVLLGVAVAERSGLINTAVKLVVSRVSAGWLTFVLALTGVTGSVASDAIVVVLIPLGAAAFKAAGRSAVLGAVIAFVSSSAGFNASLVVNLTDPLVGGITQSAAQLVDPEYTVSPIANYFFSAASAVVLALVITLVSETVLTRMTKKYHAAERSEAEAARAAEAGDGEHAETFTAQTLTVTSRRETTALWAAVGTLVAGLGIYFTLLFIPGTPFPGEDGTPLTSVLISSVAVPIGLLFFVCGIAYGIVAGTIDKASDVPPMMASAITQVAPLIVLFFAAAQFIAWFDWSNMGTVLAIKTAGVLGSAGVPPVVLFAGMVVLISVINLFITSGSAQWTLTAPVLVPMFMYLSIPPETTQMLFRIGDSPSNVLSPLNPFFAMTLGFIQRWYPKAGIGTLMSMVLPLSLAMIVVWFLFFLAWWGLGIPLGPGSPTH</sequence>
<protein>
    <submittedName>
        <fullName evidence="3">Aminobenzoyl-glutamate transport protein</fullName>
    </submittedName>
</protein>
<evidence type="ECO:0000256" key="2">
    <source>
        <dbReference type="SAM" id="Phobius"/>
    </source>
</evidence>
<accession>A0A1X7D3F3</accession>
<dbReference type="AlphaFoldDB" id="A0A1X7D3F3"/>
<dbReference type="PANTHER" id="PTHR30282">
    <property type="entry name" value="P-AMINOBENZOYL GLUTAMATE TRANSPORTER"/>
    <property type="match status" value="1"/>
</dbReference>
<dbReference type="Proteomes" id="UP000192929">
    <property type="component" value="Unassembled WGS sequence"/>
</dbReference>
<reference evidence="4" key="1">
    <citation type="submission" date="2017-04" db="EMBL/GenBank/DDBJ databases">
        <authorList>
            <person name="Varghese N."/>
            <person name="Submissions S."/>
        </authorList>
    </citation>
    <scope>NUCLEOTIDE SEQUENCE [LARGE SCALE GENOMIC DNA]</scope>
    <source>
        <strain evidence="4">NIO-1021</strain>
    </source>
</reference>
<feature type="transmembrane region" description="Helical" evidence="2">
    <location>
        <begin position="192"/>
        <end position="213"/>
    </location>
</feature>
<keyword evidence="4" id="KW-1185">Reference proteome</keyword>
<feature type="compositionally biased region" description="Low complexity" evidence="1">
    <location>
        <begin position="10"/>
        <end position="36"/>
    </location>
</feature>
<feature type="transmembrane region" description="Helical" evidence="2">
    <location>
        <begin position="59"/>
        <end position="79"/>
    </location>
</feature>
<feature type="transmembrane region" description="Helical" evidence="2">
    <location>
        <begin position="153"/>
        <end position="180"/>
    </location>
</feature>
<dbReference type="InterPro" id="IPR004697">
    <property type="entry name" value="AbgT"/>
</dbReference>
<feature type="transmembrane region" description="Helical" evidence="2">
    <location>
        <begin position="393"/>
        <end position="412"/>
    </location>
</feature>